<sequence length="145" mass="16684">MDAKSRHELRRKLRGLVPGQDLGILFHLMAVSDQNKARFLTPEIKAFFTGIGQAFKKRGWLRYRILEYQGCPIDAIFSFQIGDCVYVYNMGFDPEYRGLSPGIVMLGQDIREAIEAGFGYYDFLRGDELLLTQPELRHYAQIVKS</sequence>
<organism evidence="2 3">
    <name type="scientific">candidate division WOR-3 bacterium</name>
    <dbReference type="NCBI Taxonomy" id="2052148"/>
    <lineage>
        <taxon>Bacteria</taxon>
        <taxon>Bacteria division WOR-3</taxon>
    </lineage>
</organism>
<dbReference type="Proteomes" id="UP000268469">
    <property type="component" value="Unassembled WGS sequence"/>
</dbReference>
<dbReference type="EMBL" id="QNBE01000014">
    <property type="protein sequence ID" value="RKX71200.1"/>
    <property type="molecule type" value="Genomic_DNA"/>
</dbReference>
<dbReference type="Gene3D" id="3.40.630.30">
    <property type="match status" value="1"/>
</dbReference>
<feature type="domain" description="BioF2-like acetyltransferase" evidence="1">
    <location>
        <begin position="20"/>
        <end position="128"/>
    </location>
</feature>
<evidence type="ECO:0000313" key="3">
    <source>
        <dbReference type="Proteomes" id="UP000268469"/>
    </source>
</evidence>
<dbReference type="InterPro" id="IPR038740">
    <property type="entry name" value="BioF2-like_GNAT_dom"/>
</dbReference>
<comment type="caution">
    <text evidence="2">The sequence shown here is derived from an EMBL/GenBank/DDBJ whole genome shotgun (WGS) entry which is preliminary data.</text>
</comment>
<dbReference type="InterPro" id="IPR016181">
    <property type="entry name" value="Acyl_CoA_acyltransferase"/>
</dbReference>
<gene>
    <name evidence="2" type="ORF">DRP53_02315</name>
</gene>
<dbReference type="AlphaFoldDB" id="A0A660SMM2"/>
<evidence type="ECO:0000313" key="2">
    <source>
        <dbReference type="EMBL" id="RKX71200.1"/>
    </source>
</evidence>
<reference evidence="2 3" key="1">
    <citation type="submission" date="2018-06" db="EMBL/GenBank/DDBJ databases">
        <title>Extensive metabolic versatility and redundancy in microbially diverse, dynamic hydrothermal sediments.</title>
        <authorList>
            <person name="Dombrowski N."/>
            <person name="Teske A."/>
            <person name="Baker B.J."/>
        </authorList>
    </citation>
    <scope>NUCLEOTIDE SEQUENCE [LARGE SCALE GENOMIC DNA]</scope>
    <source>
        <strain evidence="2">B36_G15</strain>
    </source>
</reference>
<proteinExistence type="predicted"/>
<evidence type="ECO:0000259" key="1">
    <source>
        <dbReference type="Pfam" id="PF13480"/>
    </source>
</evidence>
<protein>
    <recommendedName>
        <fullName evidence="1">BioF2-like acetyltransferase domain-containing protein</fullName>
    </recommendedName>
</protein>
<dbReference type="SUPFAM" id="SSF55729">
    <property type="entry name" value="Acyl-CoA N-acyltransferases (Nat)"/>
    <property type="match status" value="1"/>
</dbReference>
<name>A0A660SMM2_UNCW3</name>
<accession>A0A660SMM2</accession>
<dbReference type="Pfam" id="PF13480">
    <property type="entry name" value="Acetyltransf_6"/>
    <property type="match status" value="1"/>
</dbReference>